<dbReference type="InterPro" id="IPR011009">
    <property type="entry name" value="Kinase-like_dom_sf"/>
</dbReference>
<dbReference type="InterPro" id="IPR000719">
    <property type="entry name" value="Prot_kinase_dom"/>
</dbReference>
<reference evidence="5 6" key="1">
    <citation type="submission" date="2013-11" db="EMBL/GenBank/DDBJ databases">
        <title>The Genome Sequence of Phytophthora parasitica P1976.</title>
        <authorList>
            <consortium name="The Broad Institute Genomics Platform"/>
            <person name="Russ C."/>
            <person name="Tyler B."/>
            <person name="Panabieres F."/>
            <person name="Shan W."/>
            <person name="Tripathy S."/>
            <person name="Grunwald N."/>
            <person name="Machado M."/>
            <person name="Johnson C.S."/>
            <person name="Walker B."/>
            <person name="Young S."/>
            <person name="Zeng Q."/>
            <person name="Gargeya S."/>
            <person name="Fitzgerald M."/>
            <person name="Haas B."/>
            <person name="Abouelleil A."/>
            <person name="Allen A.W."/>
            <person name="Alvarado L."/>
            <person name="Arachchi H.M."/>
            <person name="Berlin A.M."/>
            <person name="Chapman S.B."/>
            <person name="Gainer-Dewar J."/>
            <person name="Goldberg J."/>
            <person name="Griggs A."/>
            <person name="Gujja S."/>
            <person name="Hansen M."/>
            <person name="Howarth C."/>
            <person name="Imamovic A."/>
            <person name="Ireland A."/>
            <person name="Larimer J."/>
            <person name="McCowan C."/>
            <person name="Murphy C."/>
            <person name="Pearson M."/>
            <person name="Poon T.W."/>
            <person name="Priest M."/>
            <person name="Roberts A."/>
            <person name="Saif S."/>
            <person name="Shea T."/>
            <person name="Sisk P."/>
            <person name="Sykes S."/>
            <person name="Wortman J."/>
            <person name="Nusbaum C."/>
            <person name="Birren B."/>
        </authorList>
    </citation>
    <scope>NUCLEOTIDE SEQUENCE [LARGE SCALE GENOMIC DNA]</scope>
    <source>
        <strain evidence="5 6">P1976</strain>
    </source>
</reference>
<keyword evidence="5" id="KW-0808">Transferase</keyword>
<name>A0A080ZS52_PHYNI</name>
<sequence>MPSSLSLLEHAAVITVLGFLLCSQQAVSRSTDFVDVYYQVYTNQARQHNTRDGDIHQQFLLGQAIPDEVSEKLQPFGLNFTSLPDLLQQALIWDSGYARGDNGSLAKVYTRCVSNNSSNTMANLSLKAQQVTNTDCKIQKCLDDDSTAIYSSFSSNCGPSQLNDIVQCSCASVKTKASIAPVWATGDLSTISSNSSTIPETIIRRHTWSNATAGRSAILFAIHTSDESNADLCASKTSLSSLTIPCIEYRASDDRWCRPQSSSLMSKWLNEYVATLETSNSAENEANSSVFSPITDVNNDDSTNATSLQHNTTSGHWQNTIPVLIVGAAALIVTGIAVFMYLRQRSEKRKAELQNSGANRLSMSSTQSSTQSSRATRKPHKNPLIDREDIFGNPHDCIQILTSSPLTLSHTGTAESHSSESPKPDNPKDSDVLNTFTNDPHLKHAQIPFDRLQFHHLIARGTHEVWLCVLRDRCVAVKRLSKEERKNLDEVRAFIKTIRLSALLQHPSILSFVGVAWSSMRNLCLVMEYLELGDLQEYLRQSNPNRDQNEIYEDFMSFSLTWKNEKMQILLDITRGLVYLHRKRIIHGDLRAKNVLLSADLDAKLTGFGVVGYRSDNQLEKAQSTRPNTPFWTAPEVLAGGAPSRKADIYSLGVVIAELDTHRSPFSSALTARGSRMPPLQVLQHIVSGHLKPNLSPTCPSEIADLAEWCLQRDPDARPSASDVVQAVRSIPGYNLDEFSL</sequence>
<dbReference type="Gene3D" id="1.10.510.10">
    <property type="entry name" value="Transferase(Phosphotransferase) domain 1"/>
    <property type="match status" value="1"/>
</dbReference>
<organism evidence="5 6">
    <name type="scientific">Phytophthora nicotianae P1976</name>
    <dbReference type="NCBI Taxonomy" id="1317066"/>
    <lineage>
        <taxon>Eukaryota</taxon>
        <taxon>Sar</taxon>
        <taxon>Stramenopiles</taxon>
        <taxon>Oomycota</taxon>
        <taxon>Peronosporomycetes</taxon>
        <taxon>Peronosporales</taxon>
        <taxon>Peronosporaceae</taxon>
        <taxon>Phytophthora</taxon>
    </lineage>
</organism>
<keyword evidence="2" id="KW-0472">Membrane</keyword>
<evidence type="ECO:0000313" key="6">
    <source>
        <dbReference type="Proteomes" id="UP000028582"/>
    </source>
</evidence>
<dbReference type="Gene3D" id="3.30.200.20">
    <property type="entry name" value="Phosphorylase Kinase, domain 1"/>
    <property type="match status" value="1"/>
</dbReference>
<dbReference type="Proteomes" id="UP000028582">
    <property type="component" value="Unassembled WGS sequence"/>
</dbReference>
<accession>A0A080ZS52</accession>
<proteinExistence type="predicted"/>
<evidence type="ECO:0000259" key="4">
    <source>
        <dbReference type="PROSITE" id="PS50011"/>
    </source>
</evidence>
<evidence type="ECO:0000256" key="2">
    <source>
        <dbReference type="SAM" id="Phobius"/>
    </source>
</evidence>
<dbReference type="PANTHER" id="PTHR44329:SF214">
    <property type="entry name" value="PROTEIN KINASE DOMAIN-CONTAINING PROTEIN"/>
    <property type="match status" value="1"/>
</dbReference>
<feature type="signal peptide" evidence="3">
    <location>
        <begin position="1"/>
        <end position="28"/>
    </location>
</feature>
<feature type="domain" description="Protein kinase" evidence="4">
    <location>
        <begin position="452"/>
        <end position="734"/>
    </location>
</feature>
<dbReference type="InterPro" id="IPR051681">
    <property type="entry name" value="Ser/Thr_Kinases-Pseudokinases"/>
</dbReference>
<keyword evidence="3" id="KW-0732">Signal</keyword>
<keyword evidence="2" id="KW-0812">Transmembrane</keyword>
<gene>
    <name evidence="5" type="ORF">F444_13966</name>
</gene>
<dbReference type="SUPFAM" id="SSF56112">
    <property type="entry name" value="Protein kinase-like (PK-like)"/>
    <property type="match status" value="1"/>
</dbReference>
<feature type="chain" id="PRO_5001753495" evidence="3">
    <location>
        <begin position="29"/>
        <end position="741"/>
    </location>
</feature>
<feature type="region of interest" description="Disordered" evidence="1">
    <location>
        <begin position="352"/>
        <end position="388"/>
    </location>
</feature>
<dbReference type="OrthoDB" id="26722at2759"/>
<feature type="compositionally biased region" description="Basic and acidic residues" evidence="1">
    <location>
        <begin position="417"/>
        <end position="431"/>
    </location>
</feature>
<dbReference type="EMBL" id="ANJA01002548">
    <property type="protein sequence ID" value="ETO69463.1"/>
    <property type="molecule type" value="Genomic_DNA"/>
</dbReference>
<dbReference type="GO" id="GO:0004674">
    <property type="term" value="F:protein serine/threonine kinase activity"/>
    <property type="evidence" value="ECO:0007669"/>
    <property type="project" value="TreeGrafter"/>
</dbReference>
<dbReference type="PROSITE" id="PS00109">
    <property type="entry name" value="PROTEIN_KINASE_TYR"/>
    <property type="match status" value="1"/>
</dbReference>
<feature type="region of interest" description="Disordered" evidence="1">
    <location>
        <begin position="284"/>
        <end position="314"/>
    </location>
</feature>
<evidence type="ECO:0000256" key="1">
    <source>
        <dbReference type="SAM" id="MobiDB-lite"/>
    </source>
</evidence>
<keyword evidence="2" id="KW-1133">Transmembrane helix</keyword>
<keyword evidence="5" id="KW-0418">Kinase</keyword>
<comment type="caution">
    <text evidence="5">The sequence shown here is derived from an EMBL/GenBank/DDBJ whole genome shotgun (WGS) entry which is preliminary data.</text>
</comment>
<dbReference type="InterPro" id="IPR008266">
    <property type="entry name" value="Tyr_kinase_AS"/>
</dbReference>
<feature type="compositionally biased region" description="Low complexity" evidence="1">
    <location>
        <begin position="362"/>
        <end position="373"/>
    </location>
</feature>
<dbReference type="PANTHER" id="PTHR44329">
    <property type="entry name" value="SERINE/THREONINE-PROTEIN KINASE TNNI3K-RELATED"/>
    <property type="match status" value="1"/>
</dbReference>
<dbReference type="PROSITE" id="PS50011">
    <property type="entry name" value="PROTEIN_KINASE_DOM"/>
    <property type="match status" value="1"/>
</dbReference>
<dbReference type="PRINTS" id="PR00109">
    <property type="entry name" value="TYRKINASE"/>
</dbReference>
<dbReference type="Pfam" id="PF07714">
    <property type="entry name" value="PK_Tyr_Ser-Thr"/>
    <property type="match status" value="1"/>
</dbReference>
<dbReference type="AlphaFoldDB" id="A0A080ZS52"/>
<dbReference type="GO" id="GO:0005524">
    <property type="term" value="F:ATP binding"/>
    <property type="evidence" value="ECO:0007669"/>
    <property type="project" value="InterPro"/>
</dbReference>
<feature type="region of interest" description="Disordered" evidence="1">
    <location>
        <begin position="408"/>
        <end position="434"/>
    </location>
</feature>
<protein>
    <submittedName>
        <fullName evidence="5">TKL protein kinase</fullName>
    </submittedName>
</protein>
<evidence type="ECO:0000256" key="3">
    <source>
        <dbReference type="SAM" id="SignalP"/>
    </source>
</evidence>
<feature type="compositionally biased region" description="Polar residues" evidence="1">
    <location>
        <begin position="290"/>
        <end position="314"/>
    </location>
</feature>
<evidence type="ECO:0000313" key="5">
    <source>
        <dbReference type="EMBL" id="ETO69463.1"/>
    </source>
</evidence>
<dbReference type="InterPro" id="IPR001245">
    <property type="entry name" value="Ser-Thr/Tyr_kinase_cat_dom"/>
</dbReference>
<feature type="transmembrane region" description="Helical" evidence="2">
    <location>
        <begin position="321"/>
        <end position="342"/>
    </location>
</feature>